<dbReference type="Pfam" id="PF00805">
    <property type="entry name" value="Pentapeptide"/>
    <property type="match status" value="2"/>
</dbReference>
<evidence type="ECO:0000313" key="2">
    <source>
        <dbReference type="Proteomes" id="UP000468388"/>
    </source>
</evidence>
<dbReference type="Gene3D" id="2.160.20.80">
    <property type="entry name" value="E3 ubiquitin-protein ligase SopA"/>
    <property type="match status" value="1"/>
</dbReference>
<dbReference type="OrthoDB" id="67652at2"/>
<accession>A0A6N8JAK5</accession>
<evidence type="ECO:0008006" key="3">
    <source>
        <dbReference type="Google" id="ProtNLM"/>
    </source>
</evidence>
<reference evidence="1 2" key="1">
    <citation type="submission" date="2019-12" db="EMBL/GenBank/DDBJ databases">
        <title>The draft genomic sequence of strain Chitinophaga oryziterrae JCM 16595.</title>
        <authorList>
            <person name="Zhang X."/>
        </authorList>
    </citation>
    <scope>NUCLEOTIDE SEQUENCE [LARGE SCALE GENOMIC DNA]</scope>
    <source>
        <strain evidence="1 2">JCM 16595</strain>
    </source>
</reference>
<proteinExistence type="predicted"/>
<dbReference type="AlphaFoldDB" id="A0A6N8JAK5"/>
<dbReference type="InterPro" id="IPR001646">
    <property type="entry name" value="5peptide_repeat"/>
</dbReference>
<keyword evidence="2" id="KW-1185">Reference proteome</keyword>
<dbReference type="InterPro" id="IPR051082">
    <property type="entry name" value="Pentapeptide-BTB/POZ_domain"/>
</dbReference>
<name>A0A6N8JAK5_9BACT</name>
<evidence type="ECO:0000313" key="1">
    <source>
        <dbReference type="EMBL" id="MVT41994.1"/>
    </source>
</evidence>
<dbReference type="SUPFAM" id="SSF141571">
    <property type="entry name" value="Pentapeptide repeat-like"/>
    <property type="match status" value="1"/>
</dbReference>
<protein>
    <recommendedName>
        <fullName evidence="3">Pentapeptide repeat-containing protein</fullName>
    </recommendedName>
</protein>
<organism evidence="1 2">
    <name type="scientific">Chitinophaga oryziterrae</name>
    <dbReference type="NCBI Taxonomy" id="1031224"/>
    <lineage>
        <taxon>Bacteria</taxon>
        <taxon>Pseudomonadati</taxon>
        <taxon>Bacteroidota</taxon>
        <taxon>Chitinophagia</taxon>
        <taxon>Chitinophagales</taxon>
        <taxon>Chitinophagaceae</taxon>
        <taxon>Chitinophaga</taxon>
    </lineage>
</organism>
<dbReference type="Proteomes" id="UP000468388">
    <property type="component" value="Unassembled WGS sequence"/>
</dbReference>
<dbReference type="RefSeq" id="WP_157300630.1">
    <property type="nucleotide sequence ID" value="NZ_BAAAZB010000005.1"/>
</dbReference>
<comment type="caution">
    <text evidence="1">The sequence shown here is derived from an EMBL/GenBank/DDBJ whole genome shotgun (WGS) entry which is preliminary data.</text>
</comment>
<dbReference type="PANTHER" id="PTHR14136">
    <property type="entry name" value="BTB_POZ DOMAIN-CONTAINING PROTEIN KCTD9"/>
    <property type="match status" value="1"/>
</dbReference>
<dbReference type="EMBL" id="WRXO01000004">
    <property type="protein sequence ID" value="MVT41994.1"/>
    <property type="molecule type" value="Genomic_DNA"/>
</dbReference>
<sequence>MEKNNVHCWPKQQKKHIIACFLLLLSIKGFTQTPYNCPACDLRGHDFSGQDLTNANFSFAKLDNANFSNCTLNGAMFDNASMQRANFRSAQINSSNKGPANFSRGDCSHADFTGASLQNAVFSFTNVNGTIFNHSNLTDATFGLKLVIRNDKNPTPPSFEGTKLPCELKRFMKKDDVSKVEFLPCRTYIVDKEKRSRKNAGDSVYVSLRGRDATGCGTAGNPCQTIAYAVSIAPANGIIGMSADTFIVEKFVEITKNIEFVGGLDEMNGWAPTPYQSSVSAGTMWGFPIFLIMEGSANVSFSNLMMSGVEGASTLSSIVLQAYKGTTVSLSSVNIYAGTPFDARNGLSGAGSTCCLMCHGPDYANCGPGGTASSSVNGICCAPPWGWMGISGGSGGSGTSDACYELCPGTGGFQGGGSFGILLSDATLNIDNTSTIIAGAGSNGGAGGAGVISAGGGAGGNGGPSACIGMYGHSTVNGSYGAYLGKGGNPGKGGSSSQNSVKDCWGKNGQDGLPGVCKQVLQF</sequence>
<dbReference type="PANTHER" id="PTHR14136:SF17">
    <property type="entry name" value="BTB_POZ DOMAIN-CONTAINING PROTEIN KCTD9"/>
    <property type="match status" value="1"/>
</dbReference>
<gene>
    <name evidence="1" type="ORF">GO495_15490</name>
</gene>